<organism evidence="2 3">
    <name type="scientific">Pedobacter nyackensis</name>
    <dbReference type="NCBI Taxonomy" id="475255"/>
    <lineage>
        <taxon>Bacteria</taxon>
        <taxon>Pseudomonadati</taxon>
        <taxon>Bacteroidota</taxon>
        <taxon>Sphingobacteriia</taxon>
        <taxon>Sphingobacteriales</taxon>
        <taxon>Sphingobacteriaceae</taxon>
        <taxon>Pedobacter</taxon>
    </lineage>
</organism>
<dbReference type="Proteomes" id="UP000192678">
    <property type="component" value="Unassembled WGS sequence"/>
</dbReference>
<evidence type="ECO:0000313" key="2">
    <source>
        <dbReference type="EMBL" id="SMC61736.1"/>
    </source>
</evidence>
<evidence type="ECO:0000313" key="3">
    <source>
        <dbReference type="Proteomes" id="UP000192678"/>
    </source>
</evidence>
<keyword evidence="3" id="KW-1185">Reference proteome</keyword>
<dbReference type="OrthoDB" id="120730at2"/>
<dbReference type="RefSeq" id="WP_084287289.1">
    <property type="nucleotide sequence ID" value="NZ_FWYB01000001.1"/>
</dbReference>
<dbReference type="PROSITE" id="PS00194">
    <property type="entry name" value="THIOREDOXIN_1"/>
    <property type="match status" value="1"/>
</dbReference>
<dbReference type="InterPro" id="IPR017937">
    <property type="entry name" value="Thioredoxin_CS"/>
</dbReference>
<dbReference type="STRING" id="475255.SAMN04488101_101741"/>
<sequence>MNRSIVLIFIALFSYATVGAQGIKFHKKESWAEIKEIAKKENKLIFIDVFTDWCGPCKLMEEEVFSLQKVGDFYNQQFVNYKFDAEKGEGITLKNRFKVNLYPTYLFVDPVLDEVVHRSTSRQAMEVFLYTGQSALQADTRSVFMESQYQAGKRDPKLLWNYAKYLQSSFKRDELNTLVTTYLDATPTGLSDSLAWRFFANFQNGTSTPQFDELIKKEAKWRAQYGDSAVNEKLVSAFDYDISRLENSGIYNPARFEAAAYEKVTALLGKMEFTGKPTVVAKGQVLDYLRTKQYDKAAAIADRFPEIVKLDQKQVLSFYNSLYFLSRSIEDLSWMKHALKYVRYITMNDLDNRSKAINHYNYALFLEKYLTLCNTKKQVPDIGFLNEPTFGDKRYTLMSPDLKAKPKKVK</sequence>
<proteinExistence type="predicted"/>
<dbReference type="Pfam" id="PF13899">
    <property type="entry name" value="Thioredoxin_7"/>
    <property type="match status" value="1"/>
</dbReference>
<reference evidence="2 3" key="1">
    <citation type="submission" date="2017-04" db="EMBL/GenBank/DDBJ databases">
        <authorList>
            <person name="Afonso C.L."/>
            <person name="Miller P.J."/>
            <person name="Scott M.A."/>
            <person name="Spackman E."/>
            <person name="Goraichik I."/>
            <person name="Dimitrov K.M."/>
            <person name="Suarez D.L."/>
            <person name="Swayne D.E."/>
        </authorList>
    </citation>
    <scope>NUCLEOTIDE SEQUENCE [LARGE SCALE GENOMIC DNA]</scope>
    <source>
        <strain evidence="2 3">DSM 19625</strain>
    </source>
</reference>
<dbReference type="Gene3D" id="3.40.30.10">
    <property type="entry name" value="Glutaredoxin"/>
    <property type="match status" value="1"/>
</dbReference>
<keyword evidence="1" id="KW-0676">Redox-active center</keyword>
<dbReference type="SUPFAM" id="SSF52833">
    <property type="entry name" value="Thioredoxin-like"/>
    <property type="match status" value="1"/>
</dbReference>
<dbReference type="InterPro" id="IPR036249">
    <property type="entry name" value="Thioredoxin-like_sf"/>
</dbReference>
<gene>
    <name evidence="2" type="ORF">SAMN04488101_101741</name>
</gene>
<dbReference type="EMBL" id="FWYB01000001">
    <property type="protein sequence ID" value="SMC61736.1"/>
    <property type="molecule type" value="Genomic_DNA"/>
</dbReference>
<name>A0A1W2AM16_9SPHI</name>
<evidence type="ECO:0000256" key="1">
    <source>
        <dbReference type="ARBA" id="ARBA00023284"/>
    </source>
</evidence>
<protein>
    <submittedName>
        <fullName evidence="2">Thioredoxin-like</fullName>
    </submittedName>
</protein>
<dbReference type="AlphaFoldDB" id="A0A1W2AM16"/>
<accession>A0A1W2AM16</accession>